<feature type="region of interest" description="Disordered" evidence="1">
    <location>
        <begin position="183"/>
        <end position="206"/>
    </location>
</feature>
<feature type="compositionally biased region" description="Pro residues" evidence="1">
    <location>
        <begin position="8"/>
        <end position="35"/>
    </location>
</feature>
<feature type="domain" description="Excalibur calcium-binding" evidence="3">
    <location>
        <begin position="170"/>
        <end position="206"/>
    </location>
</feature>
<evidence type="ECO:0000313" key="4">
    <source>
        <dbReference type="EMBL" id="TWD80086.1"/>
    </source>
</evidence>
<feature type="compositionally biased region" description="Polar residues" evidence="1">
    <location>
        <begin position="150"/>
        <end position="164"/>
    </location>
</feature>
<dbReference type="AlphaFoldDB" id="A0A561BMG7"/>
<comment type="caution">
    <text evidence="4">The sequence shown here is derived from an EMBL/GenBank/DDBJ whole genome shotgun (WGS) entry which is preliminary data.</text>
</comment>
<keyword evidence="2" id="KW-1133">Transmembrane helix</keyword>
<dbReference type="SMART" id="SM00894">
    <property type="entry name" value="Excalibur"/>
    <property type="match status" value="1"/>
</dbReference>
<keyword evidence="2" id="KW-0812">Transmembrane</keyword>
<keyword evidence="2" id="KW-0472">Membrane</keyword>
<protein>
    <submittedName>
        <fullName evidence="4">Excalibur calcium-binding domain-containing protein</fullName>
    </submittedName>
</protein>
<accession>A0A561BMG7</accession>
<name>A0A561BMG7_9ACTN</name>
<evidence type="ECO:0000256" key="1">
    <source>
        <dbReference type="SAM" id="MobiDB-lite"/>
    </source>
</evidence>
<dbReference type="RefSeq" id="WP_202880550.1">
    <property type="nucleotide sequence ID" value="NZ_VIVK01000001.1"/>
</dbReference>
<gene>
    <name evidence="4" type="ORF">FB561_1158</name>
</gene>
<feature type="compositionally biased region" description="Low complexity" evidence="1">
    <location>
        <begin position="130"/>
        <end position="146"/>
    </location>
</feature>
<organism evidence="4 5">
    <name type="scientific">Kribbella amoyensis</name>
    <dbReference type="NCBI Taxonomy" id="996641"/>
    <lineage>
        <taxon>Bacteria</taxon>
        <taxon>Bacillati</taxon>
        <taxon>Actinomycetota</taxon>
        <taxon>Actinomycetes</taxon>
        <taxon>Propionibacteriales</taxon>
        <taxon>Kribbellaceae</taxon>
        <taxon>Kribbella</taxon>
    </lineage>
</organism>
<dbReference type="Pfam" id="PF05901">
    <property type="entry name" value="Excalibur"/>
    <property type="match status" value="1"/>
</dbReference>
<reference evidence="4 5" key="1">
    <citation type="submission" date="2019-06" db="EMBL/GenBank/DDBJ databases">
        <title>Sequencing the genomes of 1000 actinobacteria strains.</title>
        <authorList>
            <person name="Klenk H.-P."/>
        </authorList>
    </citation>
    <scope>NUCLEOTIDE SEQUENCE [LARGE SCALE GENOMIC DNA]</scope>
    <source>
        <strain evidence="4 5">DSM 24683</strain>
    </source>
</reference>
<proteinExistence type="predicted"/>
<evidence type="ECO:0000256" key="2">
    <source>
        <dbReference type="SAM" id="Phobius"/>
    </source>
</evidence>
<dbReference type="InterPro" id="IPR008613">
    <property type="entry name" value="Excalibur_Ca-bd_domain"/>
</dbReference>
<evidence type="ECO:0000313" key="5">
    <source>
        <dbReference type="Proteomes" id="UP000318380"/>
    </source>
</evidence>
<sequence>MDHFNSPPGWPAPPTPDWRPPPGWRPDPSWPAPPPRWRFWVNERGGRSLGPRGLYGSVGRGRLAAVGGAGGVLLILVLSALSGGTGQASQAVDKPTVTRTVPGPETTVTVRETVPGPTATVTQPAPPPRTVTVKPTQTRTATQPAPLVRQTRTAAPKATSTRTTERVNVSYANCSEARAAGVTPLYRGDPGYASHLDRDDDGVACE</sequence>
<feature type="transmembrane region" description="Helical" evidence="2">
    <location>
        <begin position="63"/>
        <end position="81"/>
    </location>
</feature>
<evidence type="ECO:0000259" key="3">
    <source>
        <dbReference type="SMART" id="SM00894"/>
    </source>
</evidence>
<dbReference type="EMBL" id="VIVK01000001">
    <property type="protein sequence ID" value="TWD80086.1"/>
    <property type="molecule type" value="Genomic_DNA"/>
</dbReference>
<keyword evidence="5" id="KW-1185">Reference proteome</keyword>
<feature type="region of interest" description="Disordered" evidence="1">
    <location>
        <begin position="116"/>
        <end position="164"/>
    </location>
</feature>
<feature type="region of interest" description="Disordered" evidence="1">
    <location>
        <begin position="1"/>
        <end position="35"/>
    </location>
</feature>
<dbReference type="Proteomes" id="UP000318380">
    <property type="component" value="Unassembled WGS sequence"/>
</dbReference>